<dbReference type="EMBL" id="JABWGN010000008">
    <property type="protein sequence ID" value="NUW34184.1"/>
    <property type="molecule type" value="Genomic_DNA"/>
</dbReference>
<keyword evidence="1" id="KW-0812">Transmembrane</keyword>
<dbReference type="Proteomes" id="UP000586042">
    <property type="component" value="Unassembled WGS sequence"/>
</dbReference>
<name>A0A7Y6I9L9_9ACTN</name>
<gene>
    <name evidence="2" type="ORF">HTZ77_22490</name>
</gene>
<comment type="caution">
    <text evidence="2">The sequence shown here is derived from an EMBL/GenBank/DDBJ whole genome shotgun (WGS) entry which is preliminary data.</text>
</comment>
<evidence type="ECO:0000313" key="3">
    <source>
        <dbReference type="Proteomes" id="UP000586042"/>
    </source>
</evidence>
<dbReference type="RefSeq" id="WP_175591619.1">
    <property type="nucleotide sequence ID" value="NZ_JABWGN010000008.1"/>
</dbReference>
<keyword evidence="1" id="KW-1133">Transmembrane helix</keyword>
<sequence>MPVGGLLAAYWAIRMMLAARGADVTERLGRWLLPVFIAGCVTFALVTDAPFWIRFTISRPSLDAYAKAVMENPRRPESCQWVGLYYVCGGWQYMDLDGKRIPGSAEFGVEDPFLYDDKGFLWLPSGEPDETTDDHYRHLTGHWYGSDGWDSW</sequence>
<proteinExistence type="predicted"/>
<reference evidence="2 3" key="1">
    <citation type="submission" date="2020-06" db="EMBL/GenBank/DDBJ databases">
        <title>Nonomuraea sp. SMC257, a novel actinomycete isolated from soil.</title>
        <authorList>
            <person name="Chanama M."/>
        </authorList>
    </citation>
    <scope>NUCLEOTIDE SEQUENCE [LARGE SCALE GENOMIC DNA]</scope>
    <source>
        <strain evidence="2 3">SMC257</strain>
    </source>
</reference>
<organism evidence="2 3">
    <name type="scientific">Nonomuraea montanisoli</name>
    <dbReference type="NCBI Taxonomy" id="2741721"/>
    <lineage>
        <taxon>Bacteria</taxon>
        <taxon>Bacillati</taxon>
        <taxon>Actinomycetota</taxon>
        <taxon>Actinomycetes</taxon>
        <taxon>Streptosporangiales</taxon>
        <taxon>Streptosporangiaceae</taxon>
        <taxon>Nonomuraea</taxon>
    </lineage>
</organism>
<feature type="transmembrane region" description="Helical" evidence="1">
    <location>
        <begin position="31"/>
        <end position="53"/>
    </location>
</feature>
<accession>A0A7Y6I9L9</accession>
<keyword evidence="1" id="KW-0472">Membrane</keyword>
<evidence type="ECO:0000256" key="1">
    <source>
        <dbReference type="SAM" id="Phobius"/>
    </source>
</evidence>
<dbReference type="AlphaFoldDB" id="A0A7Y6I9L9"/>
<protein>
    <submittedName>
        <fullName evidence="2">Uncharacterized protein</fullName>
    </submittedName>
</protein>
<evidence type="ECO:0000313" key="2">
    <source>
        <dbReference type="EMBL" id="NUW34184.1"/>
    </source>
</evidence>
<keyword evidence="3" id="KW-1185">Reference proteome</keyword>